<evidence type="ECO:0000313" key="11">
    <source>
        <dbReference type="Proteomes" id="UP001497623"/>
    </source>
</evidence>
<dbReference type="InterPro" id="IPR018247">
    <property type="entry name" value="EF_Hand_1_Ca_BS"/>
</dbReference>
<dbReference type="SMART" id="SM00054">
    <property type="entry name" value="EFh"/>
    <property type="match status" value="2"/>
</dbReference>
<dbReference type="Gene3D" id="3.40.50.850">
    <property type="entry name" value="Isochorismatase-like"/>
    <property type="match status" value="1"/>
</dbReference>
<dbReference type="InterPro" id="IPR000868">
    <property type="entry name" value="Isochorismatase-like_dom"/>
</dbReference>
<dbReference type="Proteomes" id="UP001497623">
    <property type="component" value="Unassembled WGS sequence"/>
</dbReference>
<reference evidence="10 11" key="1">
    <citation type="submission" date="2024-05" db="EMBL/GenBank/DDBJ databases">
        <authorList>
            <person name="Wallberg A."/>
        </authorList>
    </citation>
    <scope>NUCLEOTIDE SEQUENCE [LARGE SCALE GENOMIC DNA]</scope>
</reference>
<dbReference type="GO" id="GO:0008936">
    <property type="term" value="F:nicotinamidase activity"/>
    <property type="evidence" value="ECO:0007669"/>
    <property type="project" value="UniProtKB-EC"/>
</dbReference>
<organism evidence="10 11">
    <name type="scientific">Meganyctiphanes norvegica</name>
    <name type="common">Northern krill</name>
    <name type="synonym">Thysanopoda norvegica</name>
    <dbReference type="NCBI Taxonomy" id="48144"/>
    <lineage>
        <taxon>Eukaryota</taxon>
        <taxon>Metazoa</taxon>
        <taxon>Ecdysozoa</taxon>
        <taxon>Arthropoda</taxon>
        <taxon>Crustacea</taxon>
        <taxon>Multicrustacea</taxon>
        <taxon>Malacostraca</taxon>
        <taxon>Eumalacostraca</taxon>
        <taxon>Eucarida</taxon>
        <taxon>Euphausiacea</taxon>
        <taxon>Euphausiidae</taxon>
        <taxon>Meganyctiphanes</taxon>
    </lineage>
</organism>
<dbReference type="InterPro" id="IPR052347">
    <property type="entry name" value="Isochorismatase_Nicotinamidase"/>
</dbReference>
<dbReference type="CDD" id="cd00051">
    <property type="entry name" value="EFh"/>
    <property type="match status" value="1"/>
</dbReference>
<name>A0AAV2QJC0_MEGNR</name>
<dbReference type="GO" id="GO:0005509">
    <property type="term" value="F:calcium ion binding"/>
    <property type="evidence" value="ECO:0007669"/>
    <property type="project" value="InterPro"/>
</dbReference>
<dbReference type="InterPro" id="IPR036380">
    <property type="entry name" value="Isochorismatase-like_sf"/>
</dbReference>
<comment type="pathway">
    <text evidence="6">Cofactor biosynthesis; nicotinate biosynthesis; nicotinate from nicotinamide: step 1/1.</text>
</comment>
<evidence type="ECO:0000313" key="10">
    <source>
        <dbReference type="EMBL" id="CAL4085364.1"/>
    </source>
</evidence>
<comment type="caution">
    <text evidence="10">The sequence shown here is derived from an EMBL/GenBank/DDBJ whole genome shotgun (WGS) entry which is preliminary data.</text>
</comment>
<dbReference type="GO" id="GO:0019363">
    <property type="term" value="P:pyridine nucleotide biosynthetic process"/>
    <property type="evidence" value="ECO:0007669"/>
    <property type="project" value="UniProtKB-KW"/>
</dbReference>
<keyword evidence="5" id="KW-0106">Calcium</keyword>
<evidence type="ECO:0000256" key="6">
    <source>
        <dbReference type="ARBA" id="ARBA00037900"/>
    </source>
</evidence>
<dbReference type="PANTHER" id="PTHR11080:SF2">
    <property type="entry name" value="LD05707P"/>
    <property type="match status" value="1"/>
</dbReference>
<dbReference type="EC" id="3.5.1.19" evidence="7"/>
<evidence type="ECO:0000256" key="7">
    <source>
        <dbReference type="ARBA" id="ARBA00039017"/>
    </source>
</evidence>
<dbReference type="PROSITE" id="PS50222">
    <property type="entry name" value="EF_HAND_2"/>
    <property type="match status" value="2"/>
</dbReference>
<evidence type="ECO:0000256" key="5">
    <source>
        <dbReference type="ARBA" id="ARBA00022837"/>
    </source>
</evidence>
<dbReference type="AlphaFoldDB" id="A0AAV2QJC0"/>
<keyword evidence="3" id="KW-0479">Metal-binding</keyword>
<evidence type="ECO:0000259" key="9">
    <source>
        <dbReference type="PROSITE" id="PS50222"/>
    </source>
</evidence>
<keyword evidence="2" id="KW-0662">Pyridine nucleotide biosynthesis</keyword>
<dbReference type="InterPro" id="IPR002048">
    <property type="entry name" value="EF_hand_dom"/>
</dbReference>
<proteinExistence type="inferred from homology"/>
<dbReference type="Pfam" id="PF13499">
    <property type="entry name" value="EF-hand_7"/>
    <property type="match status" value="1"/>
</dbReference>
<dbReference type="InterPro" id="IPR011992">
    <property type="entry name" value="EF-hand-dom_pair"/>
</dbReference>
<sequence>MDACFKAFDKDEDGFLSQAEFAALCRALFRNERGKPYPVEQDMLNNIFTIFDTNKDHVIDKDEFRHCWQNWIKQIVRPVTALVIVDVQNDFITGSLAIKDIPGAQDGLEVITPINQLLDEVRFDMVVYTLDWHPENHVSFIDNKDKFPIHESSKVSVEDAQIMDTMIFDIKGDGTMTEQKMWPRHCVMNTWGAELHTDLKIFEEHLAVYKGSDPNTDSYSAFWDNNKVSHTNLKETLDKKAVTDVYVCGIAYDVCVAATANHSIEEGYRTILLDNCSKGVCEDDMQTTRDHIIAKNGIVVQSHQVKSLVTGRDRPPCLGYQHALEIAKKDKMKIGKI</sequence>
<dbReference type="Gene3D" id="1.10.238.10">
    <property type="entry name" value="EF-hand"/>
    <property type="match status" value="1"/>
</dbReference>
<dbReference type="EMBL" id="CAXKWB010006989">
    <property type="protein sequence ID" value="CAL4085364.1"/>
    <property type="molecule type" value="Genomic_DNA"/>
</dbReference>
<accession>A0AAV2QJC0</accession>
<dbReference type="SUPFAM" id="SSF47473">
    <property type="entry name" value="EF-hand"/>
    <property type="match status" value="1"/>
</dbReference>
<feature type="domain" description="EF-hand" evidence="9">
    <location>
        <begin position="1"/>
        <end position="31"/>
    </location>
</feature>
<evidence type="ECO:0000256" key="2">
    <source>
        <dbReference type="ARBA" id="ARBA00022642"/>
    </source>
</evidence>
<dbReference type="PROSITE" id="PS00018">
    <property type="entry name" value="EF_HAND_1"/>
    <property type="match status" value="2"/>
</dbReference>
<keyword evidence="11" id="KW-1185">Reference proteome</keyword>
<evidence type="ECO:0000256" key="3">
    <source>
        <dbReference type="ARBA" id="ARBA00022723"/>
    </source>
</evidence>
<dbReference type="SUPFAM" id="SSF52499">
    <property type="entry name" value="Isochorismatase-like hydrolases"/>
    <property type="match status" value="1"/>
</dbReference>
<gene>
    <name evidence="10" type="ORF">MNOR_LOCUS12659</name>
</gene>
<comment type="similarity">
    <text evidence="1">Belongs to the isochorismatase family.</text>
</comment>
<keyword evidence="4" id="KW-0378">Hydrolase</keyword>
<evidence type="ECO:0000256" key="8">
    <source>
        <dbReference type="ARBA" id="ARBA00043224"/>
    </source>
</evidence>
<dbReference type="PANTHER" id="PTHR11080">
    <property type="entry name" value="PYRAZINAMIDASE/NICOTINAMIDASE"/>
    <property type="match status" value="1"/>
</dbReference>
<evidence type="ECO:0000256" key="4">
    <source>
        <dbReference type="ARBA" id="ARBA00022801"/>
    </source>
</evidence>
<protein>
    <recommendedName>
        <fullName evidence="7">nicotinamidase</fullName>
        <ecNumber evidence="7">3.5.1.19</ecNumber>
    </recommendedName>
    <alternativeName>
        <fullName evidence="8">Nicotinamide deamidase</fullName>
    </alternativeName>
</protein>
<dbReference type="Pfam" id="PF00857">
    <property type="entry name" value="Isochorismatase"/>
    <property type="match status" value="1"/>
</dbReference>
<evidence type="ECO:0000256" key="1">
    <source>
        <dbReference type="ARBA" id="ARBA00006336"/>
    </source>
</evidence>
<feature type="domain" description="EF-hand" evidence="9">
    <location>
        <begin position="39"/>
        <end position="74"/>
    </location>
</feature>